<comment type="caution">
    <text evidence="11">The sequence shown here is derived from an EMBL/GenBank/DDBJ whole genome shotgun (WGS) entry which is preliminary data.</text>
</comment>
<evidence type="ECO:0000256" key="2">
    <source>
        <dbReference type="ARBA" id="ARBA00019884"/>
    </source>
</evidence>
<feature type="region of interest" description="Disordered" evidence="10">
    <location>
        <begin position="154"/>
        <end position="181"/>
    </location>
</feature>
<evidence type="ECO:0000256" key="7">
    <source>
        <dbReference type="ARBA" id="ARBA00023136"/>
    </source>
</evidence>
<comment type="function">
    <text evidence="8">RNA-binding protein that binds specific mRNAs including the ASH1 mRNA, coding for a repressor of the HO endonuclease. Part of the mRNA localization machinery that restricts accumulation of certain proteins to the bud and in the daughter cell. Required for the delivery of cortical endoplasmic reticulum into the emerging bud.</text>
</comment>
<accession>A0AAI8Z455</accession>
<dbReference type="GO" id="GO:0003723">
    <property type="term" value="F:RNA binding"/>
    <property type="evidence" value="ECO:0007669"/>
    <property type="project" value="UniProtKB-KW"/>
</dbReference>
<evidence type="ECO:0000256" key="9">
    <source>
        <dbReference type="RuleBase" id="RU362142"/>
    </source>
</evidence>
<protein>
    <recommendedName>
        <fullName evidence="2 9">SWI5-dependent HO expression protein 3</fullName>
    </recommendedName>
</protein>
<keyword evidence="12" id="KW-1185">Reference proteome</keyword>
<feature type="coiled-coil region" evidence="9">
    <location>
        <begin position="243"/>
        <end position="299"/>
    </location>
</feature>
<dbReference type="GO" id="GO:0005789">
    <property type="term" value="C:endoplasmic reticulum membrane"/>
    <property type="evidence" value="ECO:0007669"/>
    <property type="project" value="UniProtKB-SubCell"/>
</dbReference>
<evidence type="ECO:0000256" key="1">
    <source>
        <dbReference type="ARBA" id="ARBA00008123"/>
    </source>
</evidence>
<evidence type="ECO:0000256" key="6">
    <source>
        <dbReference type="ARBA" id="ARBA00023054"/>
    </source>
</evidence>
<evidence type="ECO:0000256" key="3">
    <source>
        <dbReference type="ARBA" id="ARBA00022448"/>
    </source>
</evidence>
<dbReference type="GO" id="GO:0051028">
    <property type="term" value="P:mRNA transport"/>
    <property type="evidence" value="ECO:0007669"/>
    <property type="project" value="UniProtKB-UniRule"/>
</dbReference>
<evidence type="ECO:0000256" key="8">
    <source>
        <dbReference type="ARBA" id="ARBA00024975"/>
    </source>
</evidence>
<feature type="region of interest" description="Disordered" evidence="10">
    <location>
        <begin position="120"/>
        <end position="142"/>
    </location>
</feature>
<evidence type="ECO:0000256" key="10">
    <source>
        <dbReference type="SAM" id="MobiDB-lite"/>
    </source>
</evidence>
<name>A0AAI8Z455_9PEZI</name>
<keyword evidence="6 9" id="KW-0175">Coiled coil</keyword>
<dbReference type="Proteomes" id="UP001296104">
    <property type="component" value="Unassembled WGS sequence"/>
</dbReference>
<proteinExistence type="inferred from homology"/>
<sequence length="323" mass="36762">MPAPHTSMNIHMFSSSPSNSTAQNGNPSAPTPNGNLSASKELSPQPNGVGQQASSPGSPNGDNSRWSSAIGPTTTATTAKSGRVIEKLMTDRDNLQREMRTLQTKNDELLRSVQAERKLKNDLQDDNNTLRHSQEVDKALLGRRDRQINDLKKELKEEKEKRQAAETRSRQVETERDEAVEGKNRDVGLATERMMHSDVHAKILETSHRQLRREYKTRTQTLQTEMNGIGQKEHENQQKLVKLDIVSEQIRQHNEQIDKTHADMMTLWDAMKEVMGQRAEEMEQEYHSREERATKLSTEMAEALDEMRRVIGIKKNTNLDESD</sequence>
<dbReference type="Pfam" id="PF17078">
    <property type="entry name" value="SHE3"/>
    <property type="match status" value="1"/>
</dbReference>
<dbReference type="EMBL" id="CAVMBE010000057">
    <property type="protein sequence ID" value="CAK4032036.1"/>
    <property type="molecule type" value="Genomic_DNA"/>
</dbReference>
<keyword evidence="4 9" id="KW-0256">Endoplasmic reticulum</keyword>
<feature type="region of interest" description="Disordered" evidence="10">
    <location>
        <begin position="1"/>
        <end position="85"/>
    </location>
</feature>
<evidence type="ECO:0000313" key="11">
    <source>
        <dbReference type="EMBL" id="CAK4032036.1"/>
    </source>
</evidence>
<dbReference type="GO" id="GO:0048309">
    <property type="term" value="P:endoplasmic reticulum inheritance"/>
    <property type="evidence" value="ECO:0007669"/>
    <property type="project" value="InterPro"/>
</dbReference>
<evidence type="ECO:0000256" key="4">
    <source>
        <dbReference type="ARBA" id="ARBA00022824"/>
    </source>
</evidence>
<keyword evidence="7 9" id="KW-0472">Membrane</keyword>
<feature type="compositionally biased region" description="Polar residues" evidence="10">
    <location>
        <begin position="1"/>
        <end position="80"/>
    </location>
</feature>
<organism evidence="11 12">
    <name type="scientific">Lecanosticta acicola</name>
    <dbReference type="NCBI Taxonomy" id="111012"/>
    <lineage>
        <taxon>Eukaryota</taxon>
        <taxon>Fungi</taxon>
        <taxon>Dikarya</taxon>
        <taxon>Ascomycota</taxon>
        <taxon>Pezizomycotina</taxon>
        <taxon>Dothideomycetes</taxon>
        <taxon>Dothideomycetidae</taxon>
        <taxon>Mycosphaerellales</taxon>
        <taxon>Mycosphaerellaceae</taxon>
        <taxon>Lecanosticta</taxon>
    </lineage>
</organism>
<keyword evidence="9" id="KW-0509">mRNA transport</keyword>
<dbReference type="InterPro" id="IPR031398">
    <property type="entry name" value="She3"/>
</dbReference>
<keyword evidence="5 9" id="KW-0694">RNA-binding</keyword>
<dbReference type="AlphaFoldDB" id="A0AAI8Z455"/>
<gene>
    <name evidence="9" type="primary">SHE3</name>
    <name evidence="11" type="ORF">LECACI_7A007194</name>
</gene>
<comment type="subcellular location">
    <subcellularLocation>
        <location evidence="9">Endoplasmic reticulum membrane</location>
        <topology evidence="9">Peripheral membrane protein</topology>
    </subcellularLocation>
</comment>
<comment type="similarity">
    <text evidence="1 9">Belongs to the SHE3 family.</text>
</comment>
<evidence type="ECO:0000313" key="12">
    <source>
        <dbReference type="Proteomes" id="UP001296104"/>
    </source>
</evidence>
<evidence type="ECO:0000256" key="5">
    <source>
        <dbReference type="ARBA" id="ARBA00022884"/>
    </source>
</evidence>
<keyword evidence="3 9" id="KW-0813">Transport</keyword>
<reference evidence="11" key="1">
    <citation type="submission" date="2023-11" db="EMBL/GenBank/DDBJ databases">
        <authorList>
            <person name="Alioto T."/>
            <person name="Alioto T."/>
            <person name="Gomez Garrido J."/>
        </authorList>
    </citation>
    <scope>NUCLEOTIDE SEQUENCE</scope>
</reference>